<accession>B7QD90</accession>
<dbReference type="VEuPathDB" id="VectorBase:ISCW012978"/>
<dbReference type="EMBL" id="ABJB010004236">
    <property type="status" value="NOT_ANNOTATED_CDS"/>
    <property type="molecule type" value="Genomic_DNA"/>
</dbReference>
<sequence length="99" mass="11400">MDQAIRERQRETEMVRLKLKLDAAEDELLTERRLCRRLQDAYLRHQAAREDGEASQDCTLQPEYRADQPCASSTSTSCLVEDDAYNSENEFEVTDGKVS</sequence>
<evidence type="ECO:0000313" key="3">
    <source>
        <dbReference type="EnsemblMetazoa" id="ISCW012978-PA"/>
    </source>
</evidence>
<evidence type="ECO:0000256" key="1">
    <source>
        <dbReference type="SAM" id="Coils"/>
    </source>
</evidence>
<dbReference type="EMBL" id="DS911819">
    <property type="protein sequence ID" value="EEC16812.1"/>
    <property type="molecule type" value="Genomic_DNA"/>
</dbReference>
<dbReference type="InParanoid" id="B7QD90"/>
<dbReference type="HOGENOM" id="CLU_2322935_0_0_1"/>
<organism>
    <name type="scientific">Ixodes scapularis</name>
    <name type="common">Black-legged tick</name>
    <name type="synonym">Deer tick</name>
    <dbReference type="NCBI Taxonomy" id="6945"/>
    <lineage>
        <taxon>Eukaryota</taxon>
        <taxon>Metazoa</taxon>
        <taxon>Ecdysozoa</taxon>
        <taxon>Arthropoda</taxon>
        <taxon>Chelicerata</taxon>
        <taxon>Arachnida</taxon>
        <taxon>Acari</taxon>
        <taxon>Parasitiformes</taxon>
        <taxon>Ixodida</taxon>
        <taxon>Ixodoidea</taxon>
        <taxon>Ixodidae</taxon>
        <taxon>Ixodinae</taxon>
        <taxon>Ixodes</taxon>
    </lineage>
</organism>
<name>B7QD90_IXOSC</name>
<dbReference type="AlphaFoldDB" id="B7QD90"/>
<keyword evidence="1" id="KW-0175">Coiled coil</keyword>
<feature type="coiled-coil region" evidence="1">
    <location>
        <begin position="7"/>
        <end position="41"/>
    </location>
</feature>
<dbReference type="VEuPathDB" id="VectorBase:ISCI012978"/>
<proteinExistence type="predicted"/>
<reference evidence="2 4" key="1">
    <citation type="submission" date="2008-03" db="EMBL/GenBank/DDBJ databases">
        <title>Annotation of Ixodes scapularis.</title>
        <authorList>
            <consortium name="Ixodes scapularis Genome Project Consortium"/>
            <person name="Caler E."/>
            <person name="Hannick L.I."/>
            <person name="Bidwell S."/>
            <person name="Joardar V."/>
            <person name="Thiagarajan M."/>
            <person name="Amedeo P."/>
            <person name="Galinsky K.J."/>
            <person name="Schobel S."/>
            <person name="Inman J."/>
            <person name="Hostetler J."/>
            <person name="Miller J."/>
            <person name="Hammond M."/>
            <person name="Megy K."/>
            <person name="Lawson D."/>
            <person name="Kodira C."/>
            <person name="Sutton G."/>
            <person name="Meyer J."/>
            <person name="Hill C.A."/>
            <person name="Birren B."/>
            <person name="Nene V."/>
            <person name="Collins F."/>
            <person name="Alarcon-Chaidez F."/>
            <person name="Wikel S."/>
            <person name="Strausberg R."/>
        </authorList>
    </citation>
    <scope>NUCLEOTIDE SEQUENCE [LARGE SCALE GENOMIC DNA]</scope>
    <source>
        <strain evidence="4">Wikel</strain>
        <strain evidence="2">Wikel colony</strain>
    </source>
</reference>
<reference evidence="3" key="2">
    <citation type="submission" date="2020-05" db="UniProtKB">
        <authorList>
            <consortium name="EnsemblMetazoa"/>
        </authorList>
    </citation>
    <scope>IDENTIFICATION</scope>
    <source>
        <strain evidence="3">wikel</strain>
    </source>
</reference>
<dbReference type="Proteomes" id="UP000001555">
    <property type="component" value="Unassembled WGS sequence"/>
</dbReference>
<gene>
    <name evidence="2" type="ORF">IscW_ISCW012978</name>
</gene>
<evidence type="ECO:0000313" key="2">
    <source>
        <dbReference type="EMBL" id="EEC16812.1"/>
    </source>
</evidence>
<protein>
    <submittedName>
        <fullName evidence="2 3">Uncharacterized protein</fullName>
    </submittedName>
</protein>
<dbReference type="PaxDb" id="6945-B7QD90"/>
<evidence type="ECO:0000313" key="4">
    <source>
        <dbReference type="Proteomes" id="UP000001555"/>
    </source>
</evidence>
<keyword evidence="4" id="KW-1185">Reference proteome</keyword>
<dbReference type="EMBL" id="ABJB010672357">
    <property type="status" value="NOT_ANNOTATED_CDS"/>
    <property type="molecule type" value="Genomic_DNA"/>
</dbReference>
<dbReference type="EnsemblMetazoa" id="ISCW012978-RA">
    <property type="protein sequence ID" value="ISCW012978-PA"/>
    <property type="gene ID" value="ISCW012978"/>
</dbReference>